<name>A0A1E7WDM1_9BURK</name>
<protein>
    <recommendedName>
        <fullName evidence="4">Type IV pilus assembly protein PilW</fullName>
    </recommendedName>
</protein>
<dbReference type="AlphaFoldDB" id="A0A1E7WDM1"/>
<proteinExistence type="predicted"/>
<dbReference type="Pfam" id="PF16074">
    <property type="entry name" value="PilW"/>
    <property type="match status" value="1"/>
</dbReference>
<dbReference type="OrthoDB" id="8780389at2"/>
<keyword evidence="3" id="KW-1185">Reference proteome</keyword>
<dbReference type="GO" id="GO:0043683">
    <property type="term" value="P:type IV pilus assembly"/>
    <property type="evidence" value="ECO:0007669"/>
    <property type="project" value="InterPro"/>
</dbReference>
<feature type="region of interest" description="Disordered" evidence="1">
    <location>
        <begin position="1"/>
        <end position="23"/>
    </location>
</feature>
<organism evidence="2 3">
    <name type="scientific">Duganella phyllosphaerae</name>
    <dbReference type="NCBI Taxonomy" id="762836"/>
    <lineage>
        <taxon>Bacteria</taxon>
        <taxon>Pseudomonadati</taxon>
        <taxon>Pseudomonadota</taxon>
        <taxon>Betaproteobacteria</taxon>
        <taxon>Burkholderiales</taxon>
        <taxon>Oxalobacteraceae</taxon>
        <taxon>Telluria group</taxon>
        <taxon>Duganella</taxon>
    </lineage>
</organism>
<sequence>MKPVRQQGRYRSTVTKPARRQGRYRSTCMSHMRQQGWSLVELLVAAGLGLMLTLLAGSLLLASASNYRHHAESAWLDDGGRYALDIMAQAIRQGAYVNWNSTAAPVSLAADAPAAIGGWDAHSLGKASVGIATPLPAVANGSDVLAVRFAGHGQGASGDGSSVNCGGFGVAAPVDDDALGWSIFYVAPGEGGYGELRCKYLGNGNWGADAIVRGVESFQVLYGLDTDQSADGVPNRYLNATAIRALDATLVPVGATPAAQQHDLQRRSHWKRVCTVKLALLLHGDGNTRSDTRAMQFDLFGPAYADGHSQDQGTRIMETQIPEADRWRARRLVQLTVALRNKSG</sequence>
<gene>
    <name evidence="2" type="ORF">DUPY_41140</name>
</gene>
<accession>A0A1E7WDM1</accession>
<evidence type="ECO:0008006" key="4">
    <source>
        <dbReference type="Google" id="ProtNLM"/>
    </source>
</evidence>
<evidence type="ECO:0000313" key="2">
    <source>
        <dbReference type="EMBL" id="OEZ96011.1"/>
    </source>
</evidence>
<reference evidence="3" key="1">
    <citation type="journal article" date="2016" name="Front. Microbiol.">
        <title>Molecular Keys to the Janthinobacterium and Duganella spp. Interaction with the Plant Pathogen Fusarium graminearum.</title>
        <authorList>
            <person name="Haack F.S."/>
            <person name="Poehlein A."/>
            <person name="Kroger C."/>
            <person name="Voigt C.A."/>
            <person name="Piepenbring M."/>
            <person name="Bode H.B."/>
            <person name="Daniel R."/>
            <person name="Schafer W."/>
            <person name="Streit W.R."/>
        </authorList>
    </citation>
    <scope>NUCLEOTIDE SEQUENCE [LARGE SCALE GENOMIC DNA]</scope>
    <source>
        <strain evidence="3">T54</strain>
    </source>
</reference>
<dbReference type="InterPro" id="IPR032092">
    <property type="entry name" value="PilW"/>
</dbReference>
<evidence type="ECO:0000313" key="3">
    <source>
        <dbReference type="Proteomes" id="UP000175989"/>
    </source>
</evidence>
<dbReference type="EMBL" id="LROM01000115">
    <property type="protein sequence ID" value="OEZ96011.1"/>
    <property type="molecule type" value="Genomic_DNA"/>
</dbReference>
<evidence type="ECO:0000256" key="1">
    <source>
        <dbReference type="SAM" id="MobiDB-lite"/>
    </source>
</evidence>
<dbReference type="PATRIC" id="fig|762836.4.peg.4241"/>
<comment type="caution">
    <text evidence="2">The sequence shown here is derived from an EMBL/GenBank/DDBJ whole genome shotgun (WGS) entry which is preliminary data.</text>
</comment>
<dbReference type="Proteomes" id="UP000175989">
    <property type="component" value="Unassembled WGS sequence"/>
</dbReference>